<feature type="transmembrane region" description="Helical" evidence="2">
    <location>
        <begin position="915"/>
        <end position="939"/>
    </location>
</feature>
<dbReference type="SUPFAM" id="SSF82866">
    <property type="entry name" value="Multidrug efflux transporter AcrB transmembrane domain"/>
    <property type="match status" value="2"/>
</dbReference>
<evidence type="ECO:0000256" key="2">
    <source>
        <dbReference type="SAM" id="Phobius"/>
    </source>
</evidence>
<feature type="transmembrane region" description="Helical" evidence="2">
    <location>
        <begin position="336"/>
        <end position="353"/>
    </location>
</feature>
<evidence type="ECO:0000313" key="3">
    <source>
        <dbReference type="EMBL" id="MBB4285723.1"/>
    </source>
</evidence>
<keyword evidence="2" id="KW-0812">Transmembrane</keyword>
<protein>
    <submittedName>
        <fullName evidence="3">Multidrug efflux pump</fullName>
    </submittedName>
</protein>
<evidence type="ECO:0000256" key="1">
    <source>
        <dbReference type="SAM" id="MobiDB-lite"/>
    </source>
</evidence>
<keyword evidence="2" id="KW-0472">Membrane</keyword>
<dbReference type="Gene3D" id="3.30.2090.10">
    <property type="entry name" value="Multidrug efflux transporter AcrB TolC docking domain, DN and DC subdomains"/>
    <property type="match status" value="2"/>
</dbReference>
<feature type="transmembrane region" description="Helical" evidence="2">
    <location>
        <begin position="864"/>
        <end position="881"/>
    </location>
</feature>
<dbReference type="PANTHER" id="PTHR32063:SF0">
    <property type="entry name" value="SWARMING MOTILITY PROTEIN SWRC"/>
    <property type="match status" value="1"/>
</dbReference>
<dbReference type="GO" id="GO:0005886">
    <property type="term" value="C:plasma membrane"/>
    <property type="evidence" value="ECO:0007669"/>
    <property type="project" value="TreeGrafter"/>
</dbReference>
<feature type="transmembrane region" description="Helical" evidence="2">
    <location>
        <begin position="888"/>
        <end position="909"/>
    </location>
</feature>
<feature type="transmembrane region" description="Helical" evidence="2">
    <location>
        <begin position="358"/>
        <end position="379"/>
    </location>
</feature>
<keyword evidence="4" id="KW-1185">Reference proteome</keyword>
<reference evidence="3 4" key="1">
    <citation type="submission" date="2020-08" db="EMBL/GenBank/DDBJ databases">
        <title>Genome sequencing of Purple Non-Sulfur Bacteria from various extreme environments.</title>
        <authorList>
            <person name="Mayer M."/>
        </authorList>
    </citation>
    <scope>NUCLEOTIDE SEQUENCE [LARGE SCALE GENOMIC DNA]</scope>
    <source>
        <strain evidence="3 4">JA135</strain>
    </source>
</reference>
<comment type="caution">
    <text evidence="3">The sequence shown here is derived from an EMBL/GenBank/DDBJ whole genome shotgun (WGS) entry which is preliminary data.</text>
</comment>
<dbReference type="InterPro" id="IPR027463">
    <property type="entry name" value="AcrB_DN_DC_subdom"/>
</dbReference>
<dbReference type="Pfam" id="PF00873">
    <property type="entry name" value="ACR_tran"/>
    <property type="match status" value="1"/>
</dbReference>
<dbReference type="GO" id="GO:0042910">
    <property type="term" value="F:xenobiotic transmembrane transporter activity"/>
    <property type="evidence" value="ECO:0007669"/>
    <property type="project" value="TreeGrafter"/>
</dbReference>
<feature type="compositionally biased region" description="Basic and acidic residues" evidence="1">
    <location>
        <begin position="1103"/>
        <end position="1113"/>
    </location>
</feature>
<dbReference type="RefSeq" id="WP_184433423.1">
    <property type="nucleotide sequence ID" value="NZ_JACIGI010000009.1"/>
</dbReference>
<dbReference type="Gene3D" id="3.30.70.1320">
    <property type="entry name" value="Multidrug efflux transporter AcrB pore domain like"/>
    <property type="match status" value="1"/>
</dbReference>
<feature type="compositionally biased region" description="Low complexity" evidence="1">
    <location>
        <begin position="1053"/>
        <end position="1071"/>
    </location>
</feature>
<feature type="transmembrane region" description="Helical" evidence="2">
    <location>
        <begin position="385"/>
        <end position="407"/>
    </location>
</feature>
<dbReference type="SUPFAM" id="SSF82714">
    <property type="entry name" value="Multidrug efflux transporter AcrB TolC docking domain, DN and DC subdomains"/>
    <property type="match status" value="1"/>
</dbReference>
<dbReference type="PRINTS" id="PR00702">
    <property type="entry name" value="ACRIFLAVINRP"/>
</dbReference>
<dbReference type="Gene3D" id="3.30.70.1440">
    <property type="entry name" value="Multidrug efflux transporter AcrB pore domain"/>
    <property type="match status" value="1"/>
</dbReference>
<feature type="transmembrane region" description="Helical" evidence="2">
    <location>
        <begin position="535"/>
        <end position="552"/>
    </location>
</feature>
<dbReference type="InterPro" id="IPR001036">
    <property type="entry name" value="Acrflvin-R"/>
</dbReference>
<feature type="compositionally biased region" description="Gly residues" evidence="1">
    <location>
        <begin position="1072"/>
        <end position="1101"/>
    </location>
</feature>
<dbReference type="Gene3D" id="3.30.70.1430">
    <property type="entry name" value="Multidrug efflux transporter AcrB pore domain"/>
    <property type="match status" value="2"/>
</dbReference>
<name>A0A7W6RYR3_9PROT</name>
<evidence type="ECO:0000313" key="4">
    <source>
        <dbReference type="Proteomes" id="UP000555728"/>
    </source>
</evidence>
<dbReference type="AlphaFoldDB" id="A0A7W6RYR3"/>
<organism evidence="3 4">
    <name type="scientific">Roseospira goensis</name>
    <dbReference type="NCBI Taxonomy" id="391922"/>
    <lineage>
        <taxon>Bacteria</taxon>
        <taxon>Pseudomonadati</taxon>
        <taxon>Pseudomonadota</taxon>
        <taxon>Alphaproteobacteria</taxon>
        <taxon>Rhodospirillales</taxon>
        <taxon>Rhodospirillaceae</taxon>
        <taxon>Roseospira</taxon>
    </lineage>
</organism>
<dbReference type="PROSITE" id="PS50096">
    <property type="entry name" value="IQ"/>
    <property type="match status" value="1"/>
</dbReference>
<dbReference type="Proteomes" id="UP000555728">
    <property type="component" value="Unassembled WGS sequence"/>
</dbReference>
<feature type="region of interest" description="Disordered" evidence="1">
    <location>
        <begin position="1053"/>
        <end position="1135"/>
    </location>
</feature>
<feature type="transmembrane region" description="Helical" evidence="2">
    <location>
        <begin position="967"/>
        <end position="987"/>
    </location>
</feature>
<feature type="transmembrane region" description="Helical" evidence="2">
    <location>
        <begin position="428"/>
        <end position="450"/>
    </location>
</feature>
<dbReference type="SUPFAM" id="SSF82693">
    <property type="entry name" value="Multidrug efflux transporter AcrB pore domain, PN1, PN2, PC1 and PC2 subdomains"/>
    <property type="match status" value="2"/>
</dbReference>
<dbReference type="PANTHER" id="PTHR32063">
    <property type="match status" value="1"/>
</dbReference>
<dbReference type="Gene3D" id="1.20.1640.10">
    <property type="entry name" value="Multidrug efflux transporter AcrB transmembrane domain"/>
    <property type="match status" value="2"/>
</dbReference>
<feature type="transmembrane region" description="Helical" evidence="2">
    <location>
        <begin position="462"/>
        <end position="483"/>
    </location>
</feature>
<accession>A0A7W6RYR3</accession>
<feature type="transmembrane region" description="Helical" evidence="2">
    <location>
        <begin position="1007"/>
        <end position="1034"/>
    </location>
</feature>
<sequence length="1135" mass="121761">MKPVIDFALDRSRAVLASLLLVLVAGTVAFIEIPKESAPDIPIPIIYVALSHRGISPEDAERLLIRPMEQELKGIEGVKEMRSTAFEGGANVVLEFEAGFDNEQAKRDVQEQVDIAKTELPDETDEPTVNEINISLFPIVVVTLAGDIQERALLTIADTLADEIEKIPAVLEVDIGGDREQQVEIIVDPVRLQSYGLANADVAAVIARFNRLVAAGTMDTGEGRFAVKVPGLYEDVTDILDQPVKFTDDAVVRLRDFATVRATYKDPEGFARVNGQRAVTLEVKKRVGENIIDTVDAVRAVVAAERARWPDGLSVNFIQDQSDDIQTMLFDLQNNVIAAILLVMVVVVAALGLRSGLLVGIAIPGSFLTAILLLAAMGLTVNMVVLFSLILAVGMLVDGAIVVTEYADRKMTEGLPRRAAYGLAAKRMAWPVIASTATTLAAFMPLLFWTGVVGEFMKFMPITLVATLTASLLMALVFVPTLGSHIGRPQGGKAGASERVTARALAGDGDTDLTRLGGLTGGYARLLAVALRRPAVVVTLAVVGLAASWWAYGTYGRGVEFFPDVEPQQAQLLVHARGNLSIHEKDALVREVEQRVLALPDFKAVYARTFNRSPQDAAEDVIGIIGLTYKDWQHRRPSDDVLALIRARTSDLAGVRVEPDEPDEGPPVGKAIQVQMTARDAAVLPEAVDLVLSALDEIGGFMDVEDSRPIPGIQWELDVDMGQAAKLGGDVQSVGSIVQLVTSGLKVSSFRPDSAKDEVDIVVRYPEEDRSMAQLDRLRLNTAEGLVPVSAFVERTAMPKISQIERVDGRRVMTVKANVAPGILPDDKMREIRAWLAENRGRFPPGLDIEFKGEDEEQKESQAFLSKAFAVALFIMALILVTQFNSFYSAFLILSAVVMSTVGVMLGLLVTGQAFGIIMTGVGVIALAGIVVNNNIVLLDTHERLKREIADPREAIMRTGVQRLRPVLLTSVTTMLGLLPMMFMVNIDFINRAVSYGAPSMQWWTQLATAVVVGLLFATVLTLVVTPSALMLQARAHGWMERRRARRALRATMPAPEGAAGSAAGDAATGDGDAGPAGDGLTGDGGPEPDGPGAGPPGAGQAGDDRRGGRDGTRPGASEGRKGVPHAARVAYPAE</sequence>
<gene>
    <name evidence="3" type="ORF">GGD88_001443</name>
</gene>
<proteinExistence type="predicted"/>
<dbReference type="EMBL" id="JACIGI010000009">
    <property type="protein sequence ID" value="MBB4285723.1"/>
    <property type="molecule type" value="Genomic_DNA"/>
</dbReference>
<keyword evidence="2" id="KW-1133">Transmembrane helix</keyword>